<evidence type="ECO:0000256" key="1">
    <source>
        <dbReference type="SAM" id="MobiDB-lite"/>
    </source>
</evidence>
<name>A0A2R6QIW3_9APHY</name>
<dbReference type="Proteomes" id="UP000186601">
    <property type="component" value="Unassembled WGS sequence"/>
</dbReference>
<reference evidence="2 3" key="1">
    <citation type="submission" date="2018-02" db="EMBL/GenBank/DDBJ databases">
        <title>Genome sequence of the basidiomycete white-rot fungus Phlebia centrifuga.</title>
        <authorList>
            <person name="Granchi Z."/>
            <person name="Peng M."/>
            <person name="de Vries R.P."/>
            <person name="Hilden K."/>
            <person name="Makela M.R."/>
            <person name="Grigoriev I."/>
            <person name="Riley R."/>
        </authorList>
    </citation>
    <scope>NUCLEOTIDE SEQUENCE [LARGE SCALE GENOMIC DNA]</scope>
    <source>
        <strain evidence="2 3">FBCC195</strain>
    </source>
</reference>
<evidence type="ECO:0000313" key="3">
    <source>
        <dbReference type="Proteomes" id="UP000186601"/>
    </source>
</evidence>
<evidence type="ECO:0000313" key="2">
    <source>
        <dbReference type="EMBL" id="PSS09349.1"/>
    </source>
</evidence>
<comment type="caution">
    <text evidence="2">The sequence shown here is derived from an EMBL/GenBank/DDBJ whole genome shotgun (WGS) entry which is preliminary data.</text>
</comment>
<keyword evidence="3" id="KW-1185">Reference proteome</keyword>
<dbReference type="AlphaFoldDB" id="A0A2R6QIW3"/>
<feature type="region of interest" description="Disordered" evidence="1">
    <location>
        <begin position="36"/>
        <end position="85"/>
    </location>
</feature>
<gene>
    <name evidence="2" type="ORF">PHLCEN_2v3381</name>
</gene>
<dbReference type="EMBL" id="MLYV02000327">
    <property type="protein sequence ID" value="PSS09349.1"/>
    <property type="molecule type" value="Genomic_DNA"/>
</dbReference>
<organism evidence="2 3">
    <name type="scientific">Hermanssonia centrifuga</name>
    <dbReference type="NCBI Taxonomy" id="98765"/>
    <lineage>
        <taxon>Eukaryota</taxon>
        <taxon>Fungi</taxon>
        <taxon>Dikarya</taxon>
        <taxon>Basidiomycota</taxon>
        <taxon>Agaricomycotina</taxon>
        <taxon>Agaricomycetes</taxon>
        <taxon>Polyporales</taxon>
        <taxon>Meruliaceae</taxon>
        <taxon>Hermanssonia</taxon>
    </lineage>
</organism>
<protein>
    <submittedName>
        <fullName evidence="2">Uncharacterized protein</fullName>
    </submittedName>
</protein>
<accession>A0A2R6QIW3</accession>
<sequence length="85" mass="9080">MSRSFASTIRMLFTTPMVPLDPSITEELVEISMMDLSPAQSRAPSQHTRHSVDSDSGSLAPVMTSIPPFIPSTPHAMQIPAAGDA</sequence>
<proteinExistence type="predicted"/>